<dbReference type="eggNOG" id="COG3141">
    <property type="taxonomic scope" value="Bacteria"/>
</dbReference>
<dbReference type="InterPro" id="IPR038627">
    <property type="entry name" value="YebG-like_sf"/>
</dbReference>
<dbReference type="STRING" id="897.B2D07_01280"/>
<reference evidence="1 2" key="1">
    <citation type="journal article" date="2013" name="Genome Announc.">
        <title>Draft genome sequences for three mercury-methylating, sulfate-reducing bacteria.</title>
        <authorList>
            <person name="Brown S.D."/>
            <person name="Hurt R.A.Jr."/>
            <person name="Gilmour C.C."/>
            <person name="Elias D.A."/>
        </authorList>
    </citation>
    <scope>NUCLEOTIDE SEQUENCE [LARGE SCALE GENOMIC DNA]</scope>
    <source>
        <strain evidence="1 2">DSM 2059</strain>
    </source>
</reference>
<comment type="caution">
    <text evidence="1">The sequence shown here is derived from an EMBL/GenBank/DDBJ whole genome shotgun (WGS) entry which is preliminary data.</text>
</comment>
<protein>
    <submittedName>
        <fullName evidence="1">YebG family protein</fullName>
    </submittedName>
</protein>
<dbReference type="Gene3D" id="1.10.10.710">
    <property type="entry name" value="PSPTO_1197 like"/>
    <property type="match status" value="1"/>
</dbReference>
<dbReference type="RefSeq" id="WP_020876797.1">
    <property type="nucleotide sequence ID" value="NZ_ATHJ01000081.1"/>
</dbReference>
<dbReference type="EMBL" id="ATHJ01000081">
    <property type="protein sequence ID" value="EPR40770.1"/>
    <property type="molecule type" value="Genomic_DNA"/>
</dbReference>
<evidence type="ECO:0000313" key="1">
    <source>
        <dbReference type="EMBL" id="EPR40770.1"/>
    </source>
</evidence>
<dbReference type="Proteomes" id="UP000014977">
    <property type="component" value="Unassembled WGS sequence"/>
</dbReference>
<organism evidence="1 2">
    <name type="scientific">Desulfococcus multivorans DSM 2059</name>
    <dbReference type="NCBI Taxonomy" id="1121405"/>
    <lineage>
        <taxon>Bacteria</taxon>
        <taxon>Pseudomonadati</taxon>
        <taxon>Thermodesulfobacteriota</taxon>
        <taxon>Desulfobacteria</taxon>
        <taxon>Desulfobacterales</taxon>
        <taxon>Desulfococcaceae</taxon>
        <taxon>Desulfococcus</taxon>
    </lineage>
</organism>
<dbReference type="Pfam" id="PF07130">
    <property type="entry name" value="YebG"/>
    <property type="match status" value="1"/>
</dbReference>
<dbReference type="OrthoDB" id="6415307at2"/>
<name>S7TVK4_DESML</name>
<proteinExistence type="predicted"/>
<evidence type="ECO:0000313" key="2">
    <source>
        <dbReference type="Proteomes" id="UP000014977"/>
    </source>
</evidence>
<keyword evidence="2" id="KW-1185">Reference proteome</keyword>
<accession>S7TVK4</accession>
<sequence>MTVEVRYLVMRDGKEVGMYLTKKEADEHDRMLDIALALAGFIEKVENIKIDEDTLEELTIHLSRNREDVMRILKGLKPRIEKASEKTEKLIDIKEKGKKAVGAK</sequence>
<dbReference type="InterPro" id="IPR009813">
    <property type="entry name" value="Uncharacterised_YebG"/>
</dbReference>
<dbReference type="AlphaFoldDB" id="S7TVK4"/>
<gene>
    <name evidence="1" type="ORF">dsmv_2366</name>
</gene>